<name>A0A2Z2NET5_9EURY</name>
<feature type="transmembrane region" description="Helical" evidence="1">
    <location>
        <begin position="40"/>
        <end position="58"/>
    </location>
</feature>
<dbReference type="EMBL" id="CP015193">
    <property type="protein sequence ID" value="ASJ16226.1"/>
    <property type="molecule type" value="Genomic_DNA"/>
</dbReference>
<keyword evidence="1" id="KW-0812">Transmembrane</keyword>
<keyword evidence="4" id="KW-1185">Reference proteome</keyword>
<dbReference type="Proteomes" id="UP000250189">
    <property type="component" value="Chromosome"/>
</dbReference>
<evidence type="ECO:0000313" key="3">
    <source>
        <dbReference type="EMBL" id="ASJ16226.1"/>
    </source>
</evidence>
<sequence length="259" mass="29634">MEVNRLDLTLIYSLVITISLLYLLVFFIRRINRYSGKVRKAIVGLTGFLTLAVIVRAVETFGKFTGKSEVGAVTYVIYSFTILGMMIMITWYVKFLEEEYPFIIQPQKKVGENGGGEKLIGAYIISGARSRIVDLINMIKELNAPILIFTRSPDFYKDLGENVRVVWITQASDEGIPPTKLHVIQEYAIRFAKENNYAVIIIDCLEYLLIYNEFPSVFKFLVNLKDHLLMLNSALVLAVDEKALEPRQYTLLLNEFEPL</sequence>
<evidence type="ECO:0000256" key="1">
    <source>
        <dbReference type="SAM" id="Phobius"/>
    </source>
</evidence>
<evidence type="ECO:0000259" key="2">
    <source>
        <dbReference type="Pfam" id="PF05763"/>
    </source>
</evidence>
<protein>
    <recommendedName>
        <fullName evidence="2">DUF835 domain-containing protein</fullName>
    </recommendedName>
</protein>
<gene>
    <name evidence="3" type="ORF">A3L04_03580</name>
</gene>
<accession>A0A2Z2NET5</accession>
<organism evidence="3 4">
    <name type="scientific">Thermococcus chitonophagus</name>
    <dbReference type="NCBI Taxonomy" id="54262"/>
    <lineage>
        <taxon>Archaea</taxon>
        <taxon>Methanobacteriati</taxon>
        <taxon>Methanobacteriota</taxon>
        <taxon>Thermococci</taxon>
        <taxon>Thermococcales</taxon>
        <taxon>Thermococcaceae</taxon>
        <taxon>Thermococcus</taxon>
    </lineage>
</organism>
<dbReference type="InterPro" id="IPR008553">
    <property type="entry name" value="DUF835"/>
</dbReference>
<reference evidence="3 4" key="1">
    <citation type="submission" date="2016-04" db="EMBL/GenBank/DDBJ databases">
        <title>Complete genome sequence of Thermococcus chitonophagus type strain GC74.</title>
        <authorList>
            <person name="Oger P.M."/>
        </authorList>
    </citation>
    <scope>NUCLEOTIDE SEQUENCE [LARGE SCALE GENOMIC DNA]</scope>
    <source>
        <strain evidence="3 4">GC74</strain>
    </source>
</reference>
<feature type="transmembrane region" description="Helical" evidence="1">
    <location>
        <begin position="6"/>
        <end position="28"/>
    </location>
</feature>
<dbReference type="OrthoDB" id="86083at2157"/>
<feature type="transmembrane region" description="Helical" evidence="1">
    <location>
        <begin position="70"/>
        <end position="93"/>
    </location>
</feature>
<keyword evidence="1" id="KW-1133">Transmembrane helix</keyword>
<proteinExistence type="predicted"/>
<dbReference type="AlphaFoldDB" id="A0A2Z2NET5"/>
<dbReference type="Pfam" id="PF05763">
    <property type="entry name" value="DUF835"/>
    <property type="match status" value="1"/>
</dbReference>
<feature type="domain" description="DUF835" evidence="2">
    <location>
        <begin position="131"/>
        <end position="256"/>
    </location>
</feature>
<keyword evidence="1" id="KW-0472">Membrane</keyword>
<evidence type="ECO:0000313" key="4">
    <source>
        <dbReference type="Proteomes" id="UP000250189"/>
    </source>
</evidence>